<dbReference type="Proteomes" id="UP001470023">
    <property type="component" value="Unassembled WGS sequence"/>
</dbReference>
<accession>A0ABV1UE02</accession>
<evidence type="ECO:0000313" key="2">
    <source>
        <dbReference type="Proteomes" id="UP001470023"/>
    </source>
</evidence>
<dbReference type="EMBL" id="JBEPAZ010000034">
    <property type="protein sequence ID" value="MER6431935.1"/>
    <property type="molecule type" value="Genomic_DNA"/>
</dbReference>
<dbReference type="RefSeq" id="WP_352064867.1">
    <property type="nucleotide sequence ID" value="NZ_JBEPAZ010000034.1"/>
</dbReference>
<protein>
    <recommendedName>
        <fullName evidence="3">Oxidoreductase</fullName>
    </recommendedName>
</protein>
<comment type="caution">
    <text evidence="1">The sequence shown here is derived from an EMBL/GenBank/DDBJ whole genome shotgun (WGS) entry which is preliminary data.</text>
</comment>
<evidence type="ECO:0008006" key="3">
    <source>
        <dbReference type="Google" id="ProtNLM"/>
    </source>
</evidence>
<name>A0ABV1UE02_9ACTN</name>
<keyword evidence="2" id="KW-1185">Reference proteome</keyword>
<evidence type="ECO:0000313" key="1">
    <source>
        <dbReference type="EMBL" id="MER6431935.1"/>
    </source>
</evidence>
<reference evidence="1 2" key="1">
    <citation type="submission" date="2024-06" db="EMBL/GenBank/DDBJ databases">
        <title>The Natural Products Discovery Center: Release of the First 8490 Sequenced Strains for Exploring Actinobacteria Biosynthetic Diversity.</title>
        <authorList>
            <person name="Kalkreuter E."/>
            <person name="Kautsar S.A."/>
            <person name="Yang D."/>
            <person name="Bader C.D."/>
            <person name="Teijaro C.N."/>
            <person name="Fluegel L."/>
            <person name="Davis C.M."/>
            <person name="Simpson J.R."/>
            <person name="Lauterbach L."/>
            <person name="Steele A.D."/>
            <person name="Gui C."/>
            <person name="Meng S."/>
            <person name="Li G."/>
            <person name="Viehrig K."/>
            <person name="Ye F."/>
            <person name="Su P."/>
            <person name="Kiefer A.F."/>
            <person name="Nichols A."/>
            <person name="Cepeda A.J."/>
            <person name="Yan W."/>
            <person name="Fan B."/>
            <person name="Jiang Y."/>
            <person name="Adhikari A."/>
            <person name="Zheng C.-J."/>
            <person name="Schuster L."/>
            <person name="Cowan T.M."/>
            <person name="Smanski M.J."/>
            <person name="Chevrette M.G."/>
            <person name="De Carvalho L.P.S."/>
            <person name="Shen B."/>
        </authorList>
    </citation>
    <scope>NUCLEOTIDE SEQUENCE [LARGE SCALE GENOMIC DNA]</scope>
    <source>
        <strain evidence="1 2">NPDC001166</strain>
    </source>
</reference>
<organism evidence="1 2">
    <name type="scientific">Streptomyces sp. 900105245</name>
    <dbReference type="NCBI Taxonomy" id="3154379"/>
    <lineage>
        <taxon>Bacteria</taxon>
        <taxon>Bacillati</taxon>
        <taxon>Actinomycetota</taxon>
        <taxon>Actinomycetes</taxon>
        <taxon>Kitasatosporales</taxon>
        <taxon>Streptomycetaceae</taxon>
        <taxon>Streptomyces</taxon>
    </lineage>
</organism>
<sequence>MTTDAPTLVDVPTHLLPLLPLPHLDAMPDARARGAECVWGGEAPSTATAVDLGERPSPHGMTLFLRGCQPCTLRAALDAHRAHPGLCEQCTDDPTLCEIRRALRALALEHQ</sequence>
<proteinExistence type="predicted"/>
<gene>
    <name evidence="1" type="ORF">ABT272_30060</name>
</gene>